<evidence type="ECO:0000313" key="2">
    <source>
        <dbReference type="Proteomes" id="UP000663846"/>
    </source>
</evidence>
<protein>
    <submittedName>
        <fullName evidence="1">Uncharacterized protein</fullName>
    </submittedName>
</protein>
<reference evidence="1" key="1">
    <citation type="submission" date="2021-01" db="EMBL/GenBank/DDBJ databases">
        <authorList>
            <person name="Kaushik A."/>
        </authorList>
    </citation>
    <scope>NUCLEOTIDE SEQUENCE</scope>
    <source>
        <strain evidence="1">AG1-1C</strain>
    </source>
</reference>
<organism evidence="1 2">
    <name type="scientific">Rhizoctonia solani</name>
    <dbReference type="NCBI Taxonomy" id="456999"/>
    <lineage>
        <taxon>Eukaryota</taxon>
        <taxon>Fungi</taxon>
        <taxon>Dikarya</taxon>
        <taxon>Basidiomycota</taxon>
        <taxon>Agaricomycotina</taxon>
        <taxon>Agaricomycetes</taxon>
        <taxon>Cantharellales</taxon>
        <taxon>Ceratobasidiaceae</taxon>
        <taxon>Rhizoctonia</taxon>
    </lineage>
</organism>
<gene>
    <name evidence="1" type="ORF">RDB_LOCUS160481</name>
</gene>
<dbReference type="AlphaFoldDB" id="A0A8H3GPU2"/>
<name>A0A8H3GPU2_9AGAM</name>
<sequence>MLQSQHPNHPTKLKARSMRPHCLSIQSTRLRHLWMQTPPSATHYNPTASTSAPPPTAVSVYLASPLVSETEVNRLAGFLQFWENETKASSILGRLALDILTARSSSAKMAVSSWFDTPLLSDVAEVLDMVEGQGDTEKSLDTD</sequence>
<proteinExistence type="predicted"/>
<comment type="caution">
    <text evidence="1">The sequence shown here is derived from an EMBL/GenBank/DDBJ whole genome shotgun (WGS) entry which is preliminary data.</text>
</comment>
<dbReference type="Proteomes" id="UP000663846">
    <property type="component" value="Unassembled WGS sequence"/>
</dbReference>
<accession>A0A8H3GPU2</accession>
<evidence type="ECO:0000313" key="1">
    <source>
        <dbReference type="EMBL" id="CAE6461422.1"/>
    </source>
</evidence>
<dbReference type="EMBL" id="CAJMWS010000745">
    <property type="protein sequence ID" value="CAE6461422.1"/>
    <property type="molecule type" value="Genomic_DNA"/>
</dbReference>